<reference evidence="3" key="1">
    <citation type="journal article" date="2014" name="Int. J. Syst. Evol. Microbiol.">
        <title>Complete genome sequence of Corynebacterium casei LMG S-19264T (=DSM 44701T), isolated from a smear-ripened cheese.</title>
        <authorList>
            <consortium name="US DOE Joint Genome Institute (JGI-PGF)"/>
            <person name="Walter F."/>
            <person name="Albersmeier A."/>
            <person name="Kalinowski J."/>
            <person name="Ruckert C."/>
        </authorList>
    </citation>
    <scope>NUCLEOTIDE SEQUENCE</scope>
    <source>
        <strain evidence="3">JCM 3313</strain>
    </source>
</reference>
<name>A0A918AMN1_9PSEU</name>
<protein>
    <recommendedName>
        <fullName evidence="2">Transglycosylase SLT domain-containing protein</fullName>
    </recommendedName>
</protein>
<dbReference type="SUPFAM" id="SSF53955">
    <property type="entry name" value="Lysozyme-like"/>
    <property type="match status" value="1"/>
</dbReference>
<dbReference type="CDD" id="cd13399">
    <property type="entry name" value="Slt35-like"/>
    <property type="match status" value="1"/>
</dbReference>
<keyword evidence="4" id="KW-1185">Reference proteome</keyword>
<evidence type="ECO:0000313" key="4">
    <source>
        <dbReference type="Proteomes" id="UP000639606"/>
    </source>
</evidence>
<dbReference type="EMBL" id="BMRG01000006">
    <property type="protein sequence ID" value="GGP59816.1"/>
    <property type="molecule type" value="Genomic_DNA"/>
</dbReference>
<reference evidence="3" key="2">
    <citation type="submission" date="2020-09" db="EMBL/GenBank/DDBJ databases">
        <authorList>
            <person name="Sun Q."/>
            <person name="Ohkuma M."/>
        </authorList>
    </citation>
    <scope>NUCLEOTIDE SEQUENCE</scope>
    <source>
        <strain evidence="3">JCM 3313</strain>
    </source>
</reference>
<accession>A0A918AMN1</accession>
<comment type="caution">
    <text evidence="3">The sequence shown here is derived from an EMBL/GenBank/DDBJ whole genome shotgun (WGS) entry which is preliminary data.</text>
</comment>
<dbReference type="AlphaFoldDB" id="A0A918AMN1"/>
<dbReference type="InterPro" id="IPR023346">
    <property type="entry name" value="Lysozyme-like_dom_sf"/>
</dbReference>
<proteinExistence type="predicted"/>
<dbReference type="PANTHER" id="PTHR30163">
    <property type="entry name" value="MEMBRANE-BOUND LYTIC MUREIN TRANSGLYCOSYLASE B"/>
    <property type="match status" value="1"/>
</dbReference>
<dbReference type="InterPro" id="IPR031304">
    <property type="entry name" value="SLT_2"/>
</dbReference>
<dbReference type="InterPro" id="IPR043426">
    <property type="entry name" value="MltB-like"/>
</dbReference>
<dbReference type="GO" id="GO:0008933">
    <property type="term" value="F:peptidoglycan lytic transglycosylase activity"/>
    <property type="evidence" value="ECO:0007669"/>
    <property type="project" value="TreeGrafter"/>
</dbReference>
<feature type="region of interest" description="Disordered" evidence="1">
    <location>
        <begin position="295"/>
        <end position="434"/>
    </location>
</feature>
<dbReference type="PANTHER" id="PTHR30163:SF8">
    <property type="entry name" value="LYTIC MUREIN TRANSGLYCOSYLASE"/>
    <property type="match status" value="1"/>
</dbReference>
<feature type="compositionally biased region" description="Low complexity" evidence="1">
    <location>
        <begin position="308"/>
        <end position="434"/>
    </location>
</feature>
<gene>
    <name evidence="3" type="ORF">GCM10010185_35260</name>
</gene>
<dbReference type="Gene3D" id="1.10.530.10">
    <property type="match status" value="1"/>
</dbReference>
<sequence length="453" mass="46370">MPKRRGRKRRVNPGTMTPRQWGIAATATCAMLVPALLHGAAGPDWVNVAGRSGIEVVPPTPGDVLAALAQQEDGALGATGRLPETDELSAALLAEADDPSGFGDDLSPGQLRGGATSGPLGLPGVMLDAYMRAADRLERTTPNCNLHWSLLAGIGRIESGHARGGRVDARGNTINPILGPVLNGGPGMAAISDTDDGRYDYDTTWDRAVGPMQFIPSTWAGYAADGNNDGQSNPNNIYDATVGAGNYLCAYNSDLSDPAQRARSVFRYNHSDEYVRTVLYWADAYADGVTPLPSLPGSDDDFTPLNVNPGGSSSRPGNSGTNNPGTNNPGTNPQQGTPGNPGSSNPGSPTTTTTTSPDGSTTTTTTSSDGSTTTTTTSSDGTTTTTTTTTDTCPPTPTTTTTTTTTTSTTTTTTTTPSGCETTTTTTTTTAADTPAATSQVAFPAAVSSLKPV</sequence>
<evidence type="ECO:0000259" key="2">
    <source>
        <dbReference type="Pfam" id="PF13406"/>
    </source>
</evidence>
<evidence type="ECO:0000256" key="1">
    <source>
        <dbReference type="SAM" id="MobiDB-lite"/>
    </source>
</evidence>
<feature type="domain" description="Transglycosylase SLT" evidence="2">
    <location>
        <begin position="201"/>
        <end position="250"/>
    </location>
</feature>
<evidence type="ECO:0000313" key="3">
    <source>
        <dbReference type="EMBL" id="GGP59816.1"/>
    </source>
</evidence>
<organism evidence="3 4">
    <name type="scientific">Saccharothrix coeruleofusca</name>
    <dbReference type="NCBI Taxonomy" id="33919"/>
    <lineage>
        <taxon>Bacteria</taxon>
        <taxon>Bacillati</taxon>
        <taxon>Actinomycetota</taxon>
        <taxon>Actinomycetes</taxon>
        <taxon>Pseudonocardiales</taxon>
        <taxon>Pseudonocardiaceae</taxon>
        <taxon>Saccharothrix</taxon>
    </lineage>
</organism>
<dbReference type="Proteomes" id="UP000639606">
    <property type="component" value="Unassembled WGS sequence"/>
</dbReference>
<dbReference type="Pfam" id="PF13406">
    <property type="entry name" value="SLT_2"/>
    <property type="match status" value="1"/>
</dbReference>
<dbReference type="GO" id="GO:0009253">
    <property type="term" value="P:peptidoglycan catabolic process"/>
    <property type="evidence" value="ECO:0007669"/>
    <property type="project" value="TreeGrafter"/>
</dbReference>